<proteinExistence type="predicted"/>
<sequence>MATASFGCSFVAVLQLLTADTYQSKAMKFLAIGVLVYVLLTQVARADPVCPGLYCKPGSKVGCYITAEECRCFCVEDQDPCDYVRESFPSACRAPEALQCYTEAFAPCKCRCGTSPP</sequence>
<evidence type="ECO:0000256" key="1">
    <source>
        <dbReference type="SAM" id="SignalP"/>
    </source>
</evidence>
<protein>
    <recommendedName>
        <fullName evidence="4">Secreted protein</fullName>
    </recommendedName>
</protein>
<name>A0AAQ4FG36_AMBAM</name>
<gene>
    <name evidence="2" type="ORF">V5799_023964</name>
</gene>
<accession>A0AAQ4FG36</accession>
<reference evidence="2 3" key="1">
    <citation type="journal article" date="2023" name="Arcadia Sci">
        <title>De novo assembly of a long-read Amblyomma americanum tick genome.</title>
        <authorList>
            <person name="Chou S."/>
            <person name="Poskanzer K.E."/>
            <person name="Rollins M."/>
            <person name="Thuy-Boun P.S."/>
        </authorList>
    </citation>
    <scope>NUCLEOTIDE SEQUENCE [LARGE SCALE GENOMIC DNA]</scope>
    <source>
        <strain evidence="2">F_SG_1</strain>
        <tissue evidence="2">Salivary glands</tissue>
    </source>
</reference>
<keyword evidence="1" id="KW-0732">Signal</keyword>
<dbReference type="Proteomes" id="UP001321473">
    <property type="component" value="Unassembled WGS sequence"/>
</dbReference>
<feature type="chain" id="PRO_5042899845" description="Secreted protein" evidence="1">
    <location>
        <begin position="47"/>
        <end position="117"/>
    </location>
</feature>
<organism evidence="2 3">
    <name type="scientific">Amblyomma americanum</name>
    <name type="common">Lone star tick</name>
    <dbReference type="NCBI Taxonomy" id="6943"/>
    <lineage>
        <taxon>Eukaryota</taxon>
        <taxon>Metazoa</taxon>
        <taxon>Ecdysozoa</taxon>
        <taxon>Arthropoda</taxon>
        <taxon>Chelicerata</taxon>
        <taxon>Arachnida</taxon>
        <taxon>Acari</taxon>
        <taxon>Parasitiformes</taxon>
        <taxon>Ixodida</taxon>
        <taxon>Ixodoidea</taxon>
        <taxon>Ixodidae</taxon>
        <taxon>Amblyomminae</taxon>
        <taxon>Amblyomma</taxon>
    </lineage>
</organism>
<comment type="caution">
    <text evidence="2">The sequence shown here is derived from an EMBL/GenBank/DDBJ whole genome shotgun (WGS) entry which is preliminary data.</text>
</comment>
<evidence type="ECO:0000313" key="2">
    <source>
        <dbReference type="EMBL" id="KAK8786264.1"/>
    </source>
</evidence>
<evidence type="ECO:0008006" key="4">
    <source>
        <dbReference type="Google" id="ProtNLM"/>
    </source>
</evidence>
<evidence type="ECO:0000313" key="3">
    <source>
        <dbReference type="Proteomes" id="UP001321473"/>
    </source>
</evidence>
<keyword evidence="3" id="KW-1185">Reference proteome</keyword>
<feature type="signal peptide" evidence="1">
    <location>
        <begin position="1"/>
        <end position="46"/>
    </location>
</feature>
<dbReference type="EMBL" id="JARKHS020002845">
    <property type="protein sequence ID" value="KAK8786264.1"/>
    <property type="molecule type" value="Genomic_DNA"/>
</dbReference>
<dbReference type="AlphaFoldDB" id="A0AAQ4FG36"/>